<keyword evidence="3" id="KW-1185">Reference proteome</keyword>
<dbReference type="GO" id="GO:0016301">
    <property type="term" value="F:kinase activity"/>
    <property type="evidence" value="ECO:0007669"/>
    <property type="project" value="UniProtKB-KW"/>
</dbReference>
<dbReference type="AlphaFoldDB" id="A0A1G8ET84"/>
<accession>A0A1G8ET84</accession>
<reference evidence="3" key="1">
    <citation type="submission" date="2016-10" db="EMBL/GenBank/DDBJ databases">
        <authorList>
            <person name="Varghese N."/>
            <person name="Submissions S."/>
        </authorList>
    </citation>
    <scope>NUCLEOTIDE SEQUENCE [LARGE SCALE GENOMIC DNA]</scope>
    <source>
        <strain evidence="3">DSM 23313</strain>
    </source>
</reference>
<dbReference type="RefSeq" id="WP_090408750.1">
    <property type="nucleotide sequence ID" value="NZ_FNDQ01000012.1"/>
</dbReference>
<feature type="domain" description="Cyclic nucleotide-binding" evidence="1">
    <location>
        <begin position="30"/>
        <end position="112"/>
    </location>
</feature>
<dbReference type="SUPFAM" id="SSF51206">
    <property type="entry name" value="cAMP-binding domain-like"/>
    <property type="match status" value="1"/>
</dbReference>
<evidence type="ECO:0000313" key="2">
    <source>
        <dbReference type="EMBL" id="SDH73141.1"/>
    </source>
</evidence>
<evidence type="ECO:0000313" key="3">
    <source>
        <dbReference type="Proteomes" id="UP000243588"/>
    </source>
</evidence>
<evidence type="ECO:0000259" key="1">
    <source>
        <dbReference type="Pfam" id="PF00027"/>
    </source>
</evidence>
<dbReference type="EMBL" id="FNDQ01000012">
    <property type="protein sequence ID" value="SDH73141.1"/>
    <property type="molecule type" value="Genomic_DNA"/>
</dbReference>
<sequence>MPTFSEKLQSSLQLSVEEIKIAENLFSPITFKKGELLLATTQKCNHLYFIQSGFARIYAIQDDKEITQWISMPNYFVTDLSAWLFNTTSKWNIEALTPIQALVISKSDYLTLEQQIANWSAKERMFIAHCFEQMEQRIFQFISLNAEQRYTHFFNEYMGLFNEIPHQYIASILGITPETLSRIRKKSISL</sequence>
<dbReference type="Proteomes" id="UP000243588">
    <property type="component" value="Unassembled WGS sequence"/>
</dbReference>
<dbReference type="CDD" id="cd00038">
    <property type="entry name" value="CAP_ED"/>
    <property type="match status" value="1"/>
</dbReference>
<keyword evidence="2" id="KW-0418">Kinase</keyword>
<dbReference type="Gene3D" id="2.60.120.10">
    <property type="entry name" value="Jelly Rolls"/>
    <property type="match status" value="1"/>
</dbReference>
<organism evidence="2 3">
    <name type="scientific">Myroides phaeus</name>
    <dbReference type="NCBI Taxonomy" id="702745"/>
    <lineage>
        <taxon>Bacteria</taxon>
        <taxon>Pseudomonadati</taxon>
        <taxon>Bacteroidota</taxon>
        <taxon>Flavobacteriia</taxon>
        <taxon>Flavobacteriales</taxon>
        <taxon>Flavobacteriaceae</taxon>
        <taxon>Myroides</taxon>
    </lineage>
</organism>
<dbReference type="Pfam" id="PF00027">
    <property type="entry name" value="cNMP_binding"/>
    <property type="match status" value="1"/>
</dbReference>
<dbReference type="STRING" id="702745.SAMN05421818_11268"/>
<dbReference type="InterPro" id="IPR014710">
    <property type="entry name" value="RmlC-like_jellyroll"/>
</dbReference>
<name>A0A1G8ET84_9FLAO</name>
<dbReference type="InterPro" id="IPR000595">
    <property type="entry name" value="cNMP-bd_dom"/>
</dbReference>
<protein>
    <submittedName>
        <fullName evidence="2">cAMP-binding domain of CRP or a regulatory subunit of cAMP-dependent protein kinases</fullName>
    </submittedName>
</protein>
<gene>
    <name evidence="2" type="ORF">SAMN05421818_11268</name>
</gene>
<proteinExistence type="predicted"/>
<dbReference type="InterPro" id="IPR018490">
    <property type="entry name" value="cNMP-bd_dom_sf"/>
</dbReference>
<keyword evidence="2" id="KW-0808">Transferase</keyword>